<dbReference type="InterPro" id="IPR002901">
    <property type="entry name" value="MGlyc_endo_b_GlcNAc-like_dom"/>
</dbReference>
<dbReference type="GO" id="GO:0042597">
    <property type="term" value="C:periplasmic space"/>
    <property type="evidence" value="ECO:0007669"/>
    <property type="project" value="UniProtKB-SubCell"/>
</dbReference>
<evidence type="ECO:0000313" key="14">
    <source>
        <dbReference type="Proteomes" id="UP000000374"/>
    </source>
</evidence>
<evidence type="ECO:0000256" key="4">
    <source>
        <dbReference type="ARBA" id="ARBA00007974"/>
    </source>
</evidence>
<feature type="compositionally biased region" description="Low complexity" evidence="11">
    <location>
        <begin position="142"/>
        <end position="154"/>
    </location>
</feature>
<keyword evidence="13" id="KW-0969">Cilium</keyword>
<dbReference type="Pfam" id="PF10135">
    <property type="entry name" value="Rod-binding"/>
    <property type="match status" value="1"/>
</dbReference>
<dbReference type="GO" id="GO:0071555">
    <property type="term" value="P:cell wall organization"/>
    <property type="evidence" value="ECO:0007669"/>
    <property type="project" value="UniProtKB-KW"/>
</dbReference>
<feature type="compositionally biased region" description="Gly residues" evidence="11">
    <location>
        <begin position="107"/>
        <end position="126"/>
    </location>
</feature>
<keyword evidence="9" id="KW-0961">Cell wall biogenesis/degradation</keyword>
<dbReference type="CAZy" id="GH73">
    <property type="family name" value="Glycoside Hydrolase Family 73"/>
</dbReference>
<gene>
    <name evidence="13" type="ordered locus">Veis_0561</name>
</gene>
<dbReference type="HOGENOM" id="CLU_013771_3_0_4"/>
<keyword evidence="6" id="KW-0574">Periplasm</keyword>
<feature type="domain" description="Mannosyl-glycoprotein endo-beta-N-acetylglucosamidase-like" evidence="12">
    <location>
        <begin position="147"/>
        <end position="310"/>
    </location>
</feature>
<evidence type="ECO:0000256" key="2">
    <source>
        <dbReference type="ARBA" id="ARBA00004418"/>
    </source>
</evidence>
<dbReference type="PANTHER" id="PTHR33308:SF9">
    <property type="entry name" value="PEPTIDOGLYCAN HYDROLASE FLGJ"/>
    <property type="match status" value="1"/>
</dbReference>
<dbReference type="InterPro" id="IPR051056">
    <property type="entry name" value="Glycosyl_Hydrolase_73"/>
</dbReference>
<dbReference type="eggNOG" id="COG1705">
    <property type="taxonomic scope" value="Bacteria"/>
</dbReference>
<keyword evidence="13" id="KW-0966">Cell projection</keyword>
<evidence type="ECO:0000313" key="13">
    <source>
        <dbReference type="EMBL" id="ABM56345.1"/>
    </source>
</evidence>
<evidence type="ECO:0000256" key="1">
    <source>
        <dbReference type="ARBA" id="ARBA00002954"/>
    </source>
</evidence>
<proteinExistence type="inferred from homology"/>
<dbReference type="Gene3D" id="2.10.70.40">
    <property type="entry name" value="peptidoglycan hydrolase"/>
    <property type="match status" value="1"/>
</dbReference>
<comment type="function">
    <text evidence="1">Flagellum-specific muramidase which hydrolyzes the peptidoglycan layer to assemble the rod structure in the periplasmic space.</text>
</comment>
<evidence type="ECO:0000259" key="12">
    <source>
        <dbReference type="SMART" id="SM00047"/>
    </source>
</evidence>
<accession>A1WFD8</accession>
<keyword evidence="7" id="KW-0378">Hydrolase</keyword>
<keyword evidence="8" id="KW-0326">Glycosidase</keyword>
<keyword evidence="14" id="KW-1185">Reference proteome</keyword>
<comment type="similarity">
    <text evidence="3">In the N-terminal section; belongs to the FlgJ family.</text>
</comment>
<dbReference type="SMART" id="SM00047">
    <property type="entry name" value="LYZ2"/>
    <property type="match status" value="1"/>
</dbReference>
<reference evidence="14" key="1">
    <citation type="submission" date="2006-12" db="EMBL/GenBank/DDBJ databases">
        <title>Complete sequence of chromosome 1 of Verminephrobacter eiseniae EF01-2.</title>
        <authorList>
            <person name="Copeland A."/>
            <person name="Lucas S."/>
            <person name="Lapidus A."/>
            <person name="Barry K."/>
            <person name="Detter J.C."/>
            <person name="Glavina del Rio T."/>
            <person name="Dalin E."/>
            <person name="Tice H."/>
            <person name="Pitluck S."/>
            <person name="Chertkov O."/>
            <person name="Brettin T."/>
            <person name="Bruce D."/>
            <person name="Han C."/>
            <person name="Tapia R."/>
            <person name="Gilna P."/>
            <person name="Schmutz J."/>
            <person name="Larimer F."/>
            <person name="Land M."/>
            <person name="Hauser L."/>
            <person name="Kyrpides N."/>
            <person name="Kim E."/>
            <person name="Stahl D."/>
            <person name="Richardson P."/>
        </authorList>
    </citation>
    <scope>NUCLEOTIDE SEQUENCE [LARGE SCALE GENOMIC DNA]</scope>
    <source>
        <strain evidence="14">EF01-2</strain>
    </source>
</reference>
<dbReference type="RefSeq" id="WP_011808359.1">
    <property type="nucleotide sequence ID" value="NC_008786.1"/>
</dbReference>
<dbReference type="AlphaFoldDB" id="A1WFD8"/>
<dbReference type="GO" id="GO:0004040">
    <property type="term" value="F:amidase activity"/>
    <property type="evidence" value="ECO:0007669"/>
    <property type="project" value="InterPro"/>
</dbReference>
<name>A1WFD8_VEREI</name>
<dbReference type="GeneID" id="76459264"/>
<keyword evidence="13" id="KW-0282">Flagellum</keyword>
<dbReference type="NCBIfam" id="TIGR02541">
    <property type="entry name" value="flagell_FlgJ"/>
    <property type="match status" value="1"/>
</dbReference>
<evidence type="ECO:0000256" key="5">
    <source>
        <dbReference type="ARBA" id="ARBA00013433"/>
    </source>
</evidence>
<protein>
    <recommendedName>
        <fullName evidence="5">Peptidoglycan hydrolase FlgJ</fullName>
    </recommendedName>
    <alternativeName>
        <fullName evidence="10">Muramidase FlgJ</fullName>
    </alternativeName>
</protein>
<dbReference type="Pfam" id="PF01832">
    <property type="entry name" value="Glucosaminidase"/>
    <property type="match status" value="1"/>
</dbReference>
<dbReference type="KEGG" id="vei:Veis_0561"/>
<dbReference type="GO" id="GO:0071973">
    <property type="term" value="P:bacterial-type flagellum-dependent cell motility"/>
    <property type="evidence" value="ECO:0007669"/>
    <property type="project" value="TreeGrafter"/>
</dbReference>
<organism evidence="13 14">
    <name type="scientific">Verminephrobacter eiseniae (strain EF01-2)</name>
    <dbReference type="NCBI Taxonomy" id="391735"/>
    <lineage>
        <taxon>Bacteria</taxon>
        <taxon>Pseudomonadati</taxon>
        <taxon>Pseudomonadota</taxon>
        <taxon>Betaproteobacteria</taxon>
        <taxon>Burkholderiales</taxon>
        <taxon>Comamonadaceae</taxon>
        <taxon>Verminephrobacter</taxon>
    </lineage>
</organism>
<dbReference type="InterPro" id="IPR019301">
    <property type="entry name" value="Flagellar_prot_FlgJ_N"/>
</dbReference>
<dbReference type="GO" id="GO:0016798">
    <property type="term" value="F:hydrolase activity, acting on glycosyl bonds"/>
    <property type="evidence" value="ECO:0007669"/>
    <property type="project" value="UniProtKB-KW"/>
</dbReference>
<evidence type="ECO:0000256" key="7">
    <source>
        <dbReference type="ARBA" id="ARBA00022801"/>
    </source>
</evidence>
<evidence type="ECO:0000256" key="8">
    <source>
        <dbReference type="ARBA" id="ARBA00023295"/>
    </source>
</evidence>
<comment type="subcellular location">
    <subcellularLocation>
        <location evidence="2">Periplasm</location>
    </subcellularLocation>
</comment>
<dbReference type="OrthoDB" id="289937at2"/>
<dbReference type="PANTHER" id="PTHR33308">
    <property type="entry name" value="PEPTIDOGLYCAN HYDROLASE FLGJ"/>
    <property type="match status" value="1"/>
</dbReference>
<dbReference type="PRINTS" id="PR01002">
    <property type="entry name" value="FLGFLGJ"/>
</dbReference>
<dbReference type="Gene3D" id="1.10.530.10">
    <property type="match status" value="1"/>
</dbReference>
<sequence>MALTLPPNTLALDIRALDALKQGAGSSAQAAQTTREAARQFESLFMHELVKSMRAATLKSGLMDSGQADLGQDLLDQQLALGLSGMPGGLSEAIRRQLARQMAGAAGDAGGDANGNANGGANGGAKGHADGAPASGTLGLQPPAAASASAGAPSQERARFVQRLGHSAERVARDSGIPAGFMLGQAGHETGWGQSEIKHVDGSNTFNLFGLKAGQGWAGKVAEVRTTEYVDGRPRKVLAKFRAYDSYEESLRDYARLINGSPRYAKARAQTGSVVAYATELQKAGYATDPGYARKLSGAIHSALRAQRTQT</sequence>
<dbReference type="EMBL" id="CP000542">
    <property type="protein sequence ID" value="ABM56345.1"/>
    <property type="molecule type" value="Genomic_DNA"/>
</dbReference>
<dbReference type="InterPro" id="IPR013377">
    <property type="entry name" value="FlgJ"/>
</dbReference>
<dbReference type="eggNOG" id="COG3951">
    <property type="taxonomic scope" value="Bacteria"/>
</dbReference>
<dbReference type="Proteomes" id="UP000000374">
    <property type="component" value="Chromosome"/>
</dbReference>
<evidence type="ECO:0000256" key="9">
    <source>
        <dbReference type="ARBA" id="ARBA00023316"/>
    </source>
</evidence>
<comment type="similarity">
    <text evidence="4">In the C-terminal section; belongs to the glycosyl hydrolase 73 family.</text>
</comment>
<evidence type="ECO:0000256" key="11">
    <source>
        <dbReference type="SAM" id="MobiDB-lite"/>
    </source>
</evidence>
<dbReference type="GO" id="GO:0044780">
    <property type="term" value="P:bacterial-type flagellum assembly"/>
    <property type="evidence" value="ECO:0007669"/>
    <property type="project" value="InterPro"/>
</dbReference>
<evidence type="ECO:0000256" key="10">
    <source>
        <dbReference type="ARBA" id="ARBA00030835"/>
    </source>
</evidence>
<dbReference type="STRING" id="391735.Veis_0561"/>
<evidence type="ECO:0000256" key="6">
    <source>
        <dbReference type="ARBA" id="ARBA00022764"/>
    </source>
</evidence>
<feature type="region of interest" description="Disordered" evidence="11">
    <location>
        <begin position="106"/>
        <end position="158"/>
    </location>
</feature>
<evidence type="ECO:0000256" key="3">
    <source>
        <dbReference type="ARBA" id="ARBA00006880"/>
    </source>
</evidence>